<proteinExistence type="predicted"/>
<protein>
    <submittedName>
        <fullName evidence="2">Uncharacterized protein</fullName>
    </submittedName>
</protein>
<keyword evidence="1" id="KW-1133">Transmembrane helix</keyword>
<dbReference type="EMBL" id="CP001966">
    <property type="protein sequence ID" value="ADG78939.1"/>
    <property type="molecule type" value="Genomic_DNA"/>
</dbReference>
<gene>
    <name evidence="2" type="ordered locus">Tpau_2332</name>
</gene>
<dbReference type="HOGENOM" id="CLU_679609_0_0_11"/>
<evidence type="ECO:0000313" key="2">
    <source>
        <dbReference type="EMBL" id="ADG78939.1"/>
    </source>
</evidence>
<reference evidence="2 3" key="2">
    <citation type="journal article" date="2011" name="Stand. Genomic Sci.">
        <title>Complete genome sequence of Tsukamurella paurometabola type strain (no. 33).</title>
        <authorList>
            <person name="Munk A.C."/>
            <person name="Lapidus A."/>
            <person name="Lucas S."/>
            <person name="Nolan M."/>
            <person name="Tice H."/>
            <person name="Cheng J.F."/>
            <person name="Del Rio T.G."/>
            <person name="Goodwin L."/>
            <person name="Pitluck S."/>
            <person name="Liolios K."/>
            <person name="Huntemann M."/>
            <person name="Ivanova N."/>
            <person name="Mavromatis K."/>
            <person name="Mikhailova N."/>
            <person name="Pati A."/>
            <person name="Chen A."/>
            <person name="Palaniappan K."/>
            <person name="Tapia R."/>
            <person name="Han C."/>
            <person name="Land M."/>
            <person name="Hauser L."/>
            <person name="Chang Y.J."/>
            <person name="Jeffries C.D."/>
            <person name="Brettin T."/>
            <person name="Yasawong M."/>
            <person name="Brambilla E.M."/>
            <person name="Rohde M."/>
            <person name="Sikorski J."/>
            <person name="Goker M."/>
            <person name="Detter J.C."/>
            <person name="Woyke T."/>
            <person name="Bristow J."/>
            <person name="Eisen J.A."/>
            <person name="Markowitz V."/>
            <person name="Hugenholtz P."/>
            <person name="Kyrpides N.C."/>
            <person name="Klenk H.P."/>
        </authorList>
    </citation>
    <scope>NUCLEOTIDE SEQUENCE [LARGE SCALE GENOMIC DNA]</scope>
    <source>
        <strain evidence="3">ATCC 8368 / DSM 20162 / CCUG 35730 / CIP 100753 / JCM 10117 / KCTC 9821 / NBRC 16120 / NCIMB 702349 / NCTC 13040</strain>
    </source>
</reference>
<organism evidence="2 3">
    <name type="scientific">Tsukamurella paurometabola (strain ATCC 8368 / DSM 20162 / CCUG 35730 / CIP 100753 / JCM 10117 / KCTC 9821 / NBRC 16120 / NCIMB 702349 / NCTC 13040)</name>
    <name type="common">Corynebacterium paurometabolum</name>
    <dbReference type="NCBI Taxonomy" id="521096"/>
    <lineage>
        <taxon>Bacteria</taxon>
        <taxon>Bacillati</taxon>
        <taxon>Actinomycetota</taxon>
        <taxon>Actinomycetes</taxon>
        <taxon>Mycobacteriales</taxon>
        <taxon>Tsukamurellaceae</taxon>
        <taxon>Tsukamurella</taxon>
    </lineage>
</organism>
<keyword evidence="3" id="KW-1185">Reference proteome</keyword>
<reference evidence="3" key="1">
    <citation type="submission" date="2010-03" db="EMBL/GenBank/DDBJ databases">
        <title>The complete chromosome of Tsukamurella paurometabola DSM 20162.</title>
        <authorList>
            <consortium name="US DOE Joint Genome Institute (JGI-PGF)"/>
            <person name="Lucas S."/>
            <person name="Copeland A."/>
            <person name="Lapidus A."/>
            <person name="Glavina del Rio T."/>
            <person name="Dalin E."/>
            <person name="Tice H."/>
            <person name="Bruce D."/>
            <person name="Goodwin L."/>
            <person name="Pitluck S."/>
            <person name="Kyrpides N."/>
            <person name="Mavromatis K."/>
            <person name="Ivanova N."/>
            <person name="Mikhailova N."/>
            <person name="Munk A.C."/>
            <person name="Brettin T."/>
            <person name="Detter J.C."/>
            <person name="Tapia R."/>
            <person name="Han C."/>
            <person name="Larimer F."/>
            <person name="Land M."/>
            <person name="Hauser L."/>
            <person name="Markowitz V."/>
            <person name="Cheng J.-F."/>
            <person name="Hugenholtz P."/>
            <person name="Woyke T."/>
            <person name="Wu D."/>
            <person name="Jando M."/>
            <person name="Brambilla E."/>
            <person name="Klenk H.-P."/>
            <person name="Eisen J.A."/>
        </authorList>
    </citation>
    <scope>NUCLEOTIDE SEQUENCE [LARGE SCALE GENOMIC DNA]</scope>
    <source>
        <strain evidence="3">ATCC 8368 / DSM 20162 / CCUG 35730 / CIP 100753 / JCM 10117 / KCTC 9821 / NBRC 16120 / NCIMB 702349 / NCTC 13040</strain>
    </source>
</reference>
<feature type="transmembrane region" description="Helical" evidence="1">
    <location>
        <begin position="66"/>
        <end position="87"/>
    </location>
</feature>
<keyword evidence="1" id="KW-0812">Transmembrane</keyword>
<dbReference type="KEGG" id="tpr:Tpau_2332"/>
<evidence type="ECO:0000256" key="1">
    <source>
        <dbReference type="SAM" id="Phobius"/>
    </source>
</evidence>
<dbReference type="AlphaFoldDB" id="D5UQG9"/>
<dbReference type="STRING" id="521096.Tpau_2332"/>
<dbReference type="Proteomes" id="UP000001213">
    <property type="component" value="Chromosome"/>
</dbReference>
<name>D5UQG9_TSUPD</name>
<feature type="transmembrane region" description="Helical" evidence="1">
    <location>
        <begin position="6"/>
        <end position="27"/>
    </location>
</feature>
<evidence type="ECO:0000313" key="3">
    <source>
        <dbReference type="Proteomes" id="UP000001213"/>
    </source>
</evidence>
<sequence>MSYLGGVIVGSIAVMLLVAVPIGMVIGSHDRKRRPKDWIVDYSWSLLWTVVFTTVASILWPERPRFLDGVVFGIAVVPIAFLPDVAYTIRHRRDTEPAEISAPGAKPERNRRIDLPVAGFGADVEAHFADPMVRARYVIAAHRRGLISDTDLPHAAAGLGDLSEIGYDRTQEQADADVAEQLIYYALRTGDARRHREALVALEPTVDVSTRARDEPEWMRIHRRERLREGLIDYFDARYGPQLTETVHTHFADPTVRAHALIAAYRFHATPSGDVPQRAAELIADLPGAGEAWTELAMAPPTSARSDIEPILDRAADEIGYCRTPAEAERDLYEAAAYRAVVESSVSDEARRLWELSMRDDVYFEGAVDPALTALLWAHTAAGDDIDDQIRDTRHTLIAYLNGRY</sequence>
<accession>D5UQG9</accession>
<dbReference type="RefSeq" id="WP_013126961.1">
    <property type="nucleotide sequence ID" value="NC_014158.1"/>
</dbReference>
<keyword evidence="1" id="KW-0472">Membrane</keyword>
<feature type="transmembrane region" description="Helical" evidence="1">
    <location>
        <begin position="39"/>
        <end position="60"/>
    </location>
</feature>